<name>A0AAN8A7F7_9SACH</name>
<dbReference type="AlphaFoldDB" id="A0AAN8A7F7"/>
<proteinExistence type="predicted"/>
<comment type="caution">
    <text evidence="1">The sequence shown here is derived from an EMBL/GenBank/DDBJ whole genome shotgun (WGS) entry which is preliminary data.</text>
</comment>
<evidence type="ECO:0000313" key="1">
    <source>
        <dbReference type="EMBL" id="KAK5774030.1"/>
    </source>
</evidence>
<dbReference type="Proteomes" id="UP001306508">
    <property type="component" value="Unassembled WGS sequence"/>
</dbReference>
<dbReference type="EMBL" id="JAWIZZ010000056">
    <property type="protein sequence ID" value="KAK5774030.1"/>
    <property type="molecule type" value="Genomic_DNA"/>
</dbReference>
<organism evidence="1 2">
    <name type="scientific">Arxiozyma heterogenica</name>
    <dbReference type="NCBI Taxonomy" id="278026"/>
    <lineage>
        <taxon>Eukaryota</taxon>
        <taxon>Fungi</taxon>
        <taxon>Dikarya</taxon>
        <taxon>Ascomycota</taxon>
        <taxon>Saccharomycotina</taxon>
        <taxon>Saccharomycetes</taxon>
        <taxon>Saccharomycetales</taxon>
        <taxon>Saccharomycetaceae</taxon>
        <taxon>Arxiozyma</taxon>
    </lineage>
</organism>
<sequence>MELFHALHNRMKSVDGLYQYNKNMKTNSEPSNLNFIGANDEEINEMTTFLDKYPVLFH</sequence>
<accession>A0AAN8A7F7</accession>
<evidence type="ECO:0000313" key="2">
    <source>
        <dbReference type="Proteomes" id="UP001306508"/>
    </source>
</evidence>
<reference evidence="2" key="1">
    <citation type="submission" date="2023-07" db="EMBL/GenBank/DDBJ databases">
        <title>A draft genome of Kazachstania heterogenica Y-27499.</title>
        <authorList>
            <person name="Donic C."/>
            <person name="Kralova J.S."/>
            <person name="Fidel L."/>
            <person name="Ben-Dor S."/>
            <person name="Jung S."/>
        </authorList>
    </citation>
    <scope>NUCLEOTIDE SEQUENCE [LARGE SCALE GENOMIC DNA]</scope>
    <source>
        <strain evidence="2">Y27499</strain>
    </source>
</reference>
<keyword evidence="2" id="KW-1185">Reference proteome</keyword>
<protein>
    <submittedName>
        <fullName evidence="1">Uncharacterized protein</fullName>
    </submittedName>
</protein>
<gene>
    <name evidence="1" type="ORF">RI543_004564</name>
</gene>